<evidence type="ECO:0000256" key="1">
    <source>
        <dbReference type="ARBA" id="ARBA00005118"/>
    </source>
</evidence>
<comment type="similarity">
    <text evidence="2 9">Belongs to the carbamate kinase family.</text>
</comment>
<evidence type="ECO:0000256" key="9">
    <source>
        <dbReference type="PIRNR" id="PIRNR000723"/>
    </source>
</evidence>
<evidence type="ECO:0000256" key="8">
    <source>
        <dbReference type="NCBIfam" id="TIGR00746"/>
    </source>
</evidence>
<organism evidence="12 13">
    <name type="scientific">Alkalibacterium putridalgicola</name>
    <dbReference type="NCBI Taxonomy" id="426703"/>
    <lineage>
        <taxon>Bacteria</taxon>
        <taxon>Bacillati</taxon>
        <taxon>Bacillota</taxon>
        <taxon>Bacilli</taxon>
        <taxon>Lactobacillales</taxon>
        <taxon>Carnobacteriaceae</taxon>
        <taxon>Alkalibacterium</taxon>
    </lineage>
</organism>
<comment type="pathway">
    <text evidence="1">Metabolic intermediate metabolism; carbamoyl phosphate degradation; CO(2) and NH(3) from carbamoyl phosphate: step 1/1.</text>
</comment>
<name>A0A1H7USU8_9LACT</name>
<evidence type="ECO:0000256" key="7">
    <source>
        <dbReference type="ARBA" id="ARBA00048467"/>
    </source>
</evidence>
<dbReference type="InterPro" id="IPR003964">
    <property type="entry name" value="Carb_kinase"/>
</dbReference>
<dbReference type="EMBL" id="BJUX01000004">
    <property type="protein sequence ID" value="GEK88489.1"/>
    <property type="molecule type" value="Genomic_DNA"/>
</dbReference>
<dbReference type="InterPro" id="IPR036393">
    <property type="entry name" value="AceGlu_kinase-like_sf"/>
</dbReference>
<gene>
    <name evidence="11" type="primary">yqeA</name>
    <name evidence="11" type="ORF">APU01nite_05280</name>
    <name evidence="12" type="ORF">SAMN04488100_11949</name>
</gene>
<feature type="domain" description="Aspartate/glutamate/uridylate kinase" evidence="10">
    <location>
        <begin position="3"/>
        <end position="285"/>
    </location>
</feature>
<sequence length="312" mass="33520">MSKILIALGGNALGENAEEQRKLAKNAAAAITDMIEQGHEVILSHGNGPQVGAINLAFQEYAKAKSNESLSMPFPECGAMSQGYIGYHLQNALRTELLNRGINKSVVSLVTQVVVDSKDEAFKNPTKPIGPFYSKAESEELADKTGDTYIEDSGRGYRKVIPSPAPVKVVESAMMKELIDNGHIVIGAGGGGIPVIEGENNQLIGVEAVIDKDNASEKLAEELDVDFFFILTAVDRVAVNFGKPSQKELESLSIEEAKQYIEEGHFPAGSMLPKVQAAMKFVESKHGRKSIISSLEKAKEAVLGKTGTVVHK</sequence>
<keyword evidence="6 9" id="KW-0418">Kinase</keyword>
<keyword evidence="4" id="KW-0056">Arginine metabolism</keyword>
<dbReference type="NCBIfam" id="NF009007">
    <property type="entry name" value="PRK12352.1"/>
    <property type="match status" value="1"/>
</dbReference>
<evidence type="ECO:0000256" key="4">
    <source>
        <dbReference type="ARBA" id="ARBA00022503"/>
    </source>
</evidence>
<dbReference type="EMBL" id="FOBL01000019">
    <property type="protein sequence ID" value="SEM00062.1"/>
    <property type="molecule type" value="Genomic_DNA"/>
</dbReference>
<dbReference type="AlphaFoldDB" id="A0A1H7USU8"/>
<evidence type="ECO:0000259" key="10">
    <source>
        <dbReference type="Pfam" id="PF00696"/>
    </source>
</evidence>
<evidence type="ECO:0000313" key="11">
    <source>
        <dbReference type="EMBL" id="GEK88489.1"/>
    </source>
</evidence>
<dbReference type="Gene3D" id="3.40.1160.10">
    <property type="entry name" value="Acetylglutamate kinase-like"/>
    <property type="match status" value="1"/>
</dbReference>
<dbReference type="Proteomes" id="UP000198548">
    <property type="component" value="Unassembled WGS sequence"/>
</dbReference>
<dbReference type="PANTHER" id="PTHR30409">
    <property type="entry name" value="CARBAMATE KINASE"/>
    <property type="match status" value="1"/>
</dbReference>
<dbReference type="Pfam" id="PF00696">
    <property type="entry name" value="AA_kinase"/>
    <property type="match status" value="1"/>
</dbReference>
<dbReference type="CDD" id="cd04235">
    <property type="entry name" value="AAK_CK"/>
    <property type="match status" value="1"/>
</dbReference>
<dbReference type="UniPathway" id="UPA00996">
    <property type="reaction ID" value="UER00366"/>
</dbReference>
<reference evidence="11 14" key="2">
    <citation type="submission" date="2019-07" db="EMBL/GenBank/DDBJ databases">
        <title>Whole genome shotgun sequence of Alkalibacterium putridalgicola NBRC 103243.</title>
        <authorList>
            <person name="Hosoyama A."/>
            <person name="Uohara A."/>
            <person name="Ohji S."/>
            <person name="Ichikawa N."/>
        </authorList>
    </citation>
    <scope>NUCLEOTIDE SEQUENCE [LARGE SCALE GENOMIC DNA]</scope>
    <source>
        <strain evidence="11 14">NBRC 103243</strain>
    </source>
</reference>
<dbReference type="GO" id="GO:0008804">
    <property type="term" value="F:carbamate kinase activity"/>
    <property type="evidence" value="ECO:0007669"/>
    <property type="project" value="UniProtKB-UniRule"/>
</dbReference>
<dbReference type="Proteomes" id="UP000321425">
    <property type="component" value="Unassembled WGS sequence"/>
</dbReference>
<accession>A0A1H7USU8</accession>
<evidence type="ECO:0000313" key="12">
    <source>
        <dbReference type="EMBL" id="SEM00062.1"/>
    </source>
</evidence>
<dbReference type="GO" id="GO:0005829">
    <property type="term" value="C:cytosol"/>
    <property type="evidence" value="ECO:0007669"/>
    <property type="project" value="TreeGrafter"/>
</dbReference>
<evidence type="ECO:0000313" key="13">
    <source>
        <dbReference type="Proteomes" id="UP000198548"/>
    </source>
</evidence>
<evidence type="ECO:0000313" key="14">
    <source>
        <dbReference type="Proteomes" id="UP000321425"/>
    </source>
</evidence>
<evidence type="ECO:0000256" key="2">
    <source>
        <dbReference type="ARBA" id="ARBA00011066"/>
    </source>
</evidence>
<dbReference type="OrthoDB" id="9766717at2"/>
<comment type="catalytic activity">
    <reaction evidence="7">
        <text>hydrogencarbonate + NH4(+) + ATP = carbamoyl phosphate + ADP + H2O + H(+)</text>
        <dbReference type="Rhea" id="RHEA:10152"/>
        <dbReference type="ChEBI" id="CHEBI:15377"/>
        <dbReference type="ChEBI" id="CHEBI:15378"/>
        <dbReference type="ChEBI" id="CHEBI:17544"/>
        <dbReference type="ChEBI" id="CHEBI:28938"/>
        <dbReference type="ChEBI" id="CHEBI:30616"/>
        <dbReference type="ChEBI" id="CHEBI:58228"/>
        <dbReference type="ChEBI" id="CHEBI:456216"/>
        <dbReference type="EC" id="2.7.2.2"/>
    </reaction>
</comment>
<dbReference type="GO" id="GO:0019546">
    <property type="term" value="P:L-arginine deiminase pathway"/>
    <property type="evidence" value="ECO:0007669"/>
    <property type="project" value="TreeGrafter"/>
</dbReference>
<reference evidence="12 13" key="1">
    <citation type="submission" date="2016-10" db="EMBL/GenBank/DDBJ databases">
        <authorList>
            <person name="de Groot N.N."/>
        </authorList>
    </citation>
    <scope>NUCLEOTIDE SEQUENCE [LARGE SCALE GENOMIC DNA]</scope>
    <source>
        <strain evidence="12 13">DSM 19182</strain>
    </source>
</reference>
<dbReference type="SUPFAM" id="SSF53633">
    <property type="entry name" value="Carbamate kinase-like"/>
    <property type="match status" value="1"/>
</dbReference>
<evidence type="ECO:0000256" key="5">
    <source>
        <dbReference type="ARBA" id="ARBA00022679"/>
    </source>
</evidence>
<dbReference type="PANTHER" id="PTHR30409:SF1">
    <property type="entry name" value="CARBAMATE KINASE-RELATED"/>
    <property type="match status" value="1"/>
</dbReference>
<dbReference type="PIRSF" id="PIRSF000723">
    <property type="entry name" value="Carbamate_kin"/>
    <property type="match status" value="1"/>
</dbReference>
<evidence type="ECO:0000256" key="6">
    <source>
        <dbReference type="ARBA" id="ARBA00022777"/>
    </source>
</evidence>
<dbReference type="NCBIfam" id="TIGR00746">
    <property type="entry name" value="arcC"/>
    <property type="match status" value="1"/>
</dbReference>
<protein>
    <recommendedName>
        <fullName evidence="3 8">Carbamate kinase</fullName>
    </recommendedName>
</protein>
<dbReference type="PRINTS" id="PR01469">
    <property type="entry name" value="CARBMTKINASE"/>
</dbReference>
<keyword evidence="5 9" id="KW-0808">Transferase</keyword>
<dbReference type="STRING" id="426703.SAMN04488100_11949"/>
<dbReference type="RefSeq" id="WP_091488567.1">
    <property type="nucleotide sequence ID" value="NZ_BJUX01000004.1"/>
</dbReference>
<evidence type="ECO:0000256" key="3">
    <source>
        <dbReference type="ARBA" id="ARBA00013070"/>
    </source>
</evidence>
<proteinExistence type="inferred from homology"/>
<dbReference type="FunFam" id="3.40.1160.10:FF:000007">
    <property type="entry name" value="Carbamate kinase"/>
    <property type="match status" value="1"/>
</dbReference>
<keyword evidence="14" id="KW-1185">Reference proteome</keyword>
<dbReference type="InterPro" id="IPR001048">
    <property type="entry name" value="Asp/Glu/Uridylate_kinase"/>
</dbReference>